<dbReference type="EMBL" id="CP027668">
    <property type="protein sequence ID" value="AVO43798.1"/>
    <property type="molecule type" value="Genomic_DNA"/>
</dbReference>
<dbReference type="Gene3D" id="3.40.50.1010">
    <property type="entry name" value="5'-nuclease"/>
    <property type="match status" value="1"/>
</dbReference>
<dbReference type="Proteomes" id="UP000237889">
    <property type="component" value="Chromosome"/>
</dbReference>
<dbReference type="PANTHER" id="PTHR39664:SF2">
    <property type="entry name" value="NUCLEIC ACID-BINDING PROTEIN, CONTAINING PIN DOMAIN-RELATED"/>
    <property type="match status" value="1"/>
</dbReference>
<dbReference type="KEGG" id="phr:C6569_01190"/>
<dbReference type="Pfam" id="PF01850">
    <property type="entry name" value="PIN"/>
    <property type="match status" value="1"/>
</dbReference>
<accession>A0A2S0N6M0</accession>
<dbReference type="InterPro" id="IPR029060">
    <property type="entry name" value="PIN-like_dom_sf"/>
</dbReference>
<gene>
    <name evidence="2" type="ORF">C6569_01190</name>
</gene>
<dbReference type="RefSeq" id="WP_106747128.1">
    <property type="nucleotide sequence ID" value="NZ_CP027668.1"/>
</dbReference>
<dbReference type="PANTHER" id="PTHR39664">
    <property type="match status" value="1"/>
</dbReference>
<evidence type="ECO:0000259" key="1">
    <source>
        <dbReference type="Pfam" id="PF01850"/>
    </source>
</evidence>
<evidence type="ECO:0000313" key="2">
    <source>
        <dbReference type="EMBL" id="AVO43798.1"/>
    </source>
</evidence>
<dbReference type="OrthoDB" id="3175275at2"/>
<sequence length="130" mass="14158">MDAIDTNILVRIIIRDDEDMYRRAAAALSQGPVLVPTTVLLEAEWVLRGRYGLDRDAIADSLTAFLGLPQVETQTPDAIHSALKLMRAGIDFADALHLSTAAPARRFVTLDVPLARRAQRLATPTPVSLA</sequence>
<organism evidence="2 3">
    <name type="scientific">Phreatobacter cathodiphilus</name>
    <dbReference type="NCBI Taxonomy" id="1868589"/>
    <lineage>
        <taxon>Bacteria</taxon>
        <taxon>Pseudomonadati</taxon>
        <taxon>Pseudomonadota</taxon>
        <taxon>Alphaproteobacteria</taxon>
        <taxon>Hyphomicrobiales</taxon>
        <taxon>Phreatobacteraceae</taxon>
        <taxon>Phreatobacter</taxon>
    </lineage>
</organism>
<name>A0A2S0N6M0_9HYPH</name>
<protein>
    <submittedName>
        <fullName evidence="2">VapC toxin family PIN domain ribonuclease</fullName>
    </submittedName>
</protein>
<dbReference type="InterPro" id="IPR002716">
    <property type="entry name" value="PIN_dom"/>
</dbReference>
<evidence type="ECO:0000313" key="3">
    <source>
        <dbReference type="Proteomes" id="UP000237889"/>
    </source>
</evidence>
<dbReference type="AlphaFoldDB" id="A0A2S0N6M0"/>
<proteinExistence type="predicted"/>
<dbReference type="SUPFAM" id="SSF88723">
    <property type="entry name" value="PIN domain-like"/>
    <property type="match status" value="1"/>
</dbReference>
<dbReference type="CDD" id="cd18683">
    <property type="entry name" value="PIN_VapC-like"/>
    <property type="match status" value="1"/>
</dbReference>
<reference evidence="2 3" key="1">
    <citation type="submission" date="2018-03" db="EMBL/GenBank/DDBJ databases">
        <title>Genome sequencing of Phreatobacter sp.</title>
        <authorList>
            <person name="Kim S.-J."/>
            <person name="Heo J."/>
            <person name="Kwon S.-W."/>
        </authorList>
    </citation>
    <scope>NUCLEOTIDE SEQUENCE [LARGE SCALE GENOMIC DNA]</scope>
    <source>
        <strain evidence="2 3">S-12</strain>
    </source>
</reference>
<feature type="domain" description="PIN" evidence="1">
    <location>
        <begin position="4"/>
        <end position="102"/>
    </location>
</feature>
<keyword evidence="3" id="KW-1185">Reference proteome</keyword>